<dbReference type="Proteomes" id="UP000070544">
    <property type="component" value="Unassembled WGS sequence"/>
</dbReference>
<dbReference type="SUPFAM" id="SSF55418">
    <property type="entry name" value="eIF4e-like"/>
    <property type="match status" value="1"/>
</dbReference>
<dbReference type="OrthoDB" id="590761at2759"/>
<organism evidence="3 4">
    <name type="scientific">Gonapodya prolifera (strain JEL478)</name>
    <name type="common">Monoblepharis prolifera</name>
    <dbReference type="NCBI Taxonomy" id="1344416"/>
    <lineage>
        <taxon>Eukaryota</taxon>
        <taxon>Fungi</taxon>
        <taxon>Fungi incertae sedis</taxon>
        <taxon>Chytridiomycota</taxon>
        <taxon>Chytridiomycota incertae sedis</taxon>
        <taxon>Monoblepharidomycetes</taxon>
        <taxon>Monoblepharidales</taxon>
        <taxon>Gonapodyaceae</taxon>
        <taxon>Gonapodya</taxon>
    </lineage>
</organism>
<evidence type="ECO:0000256" key="2">
    <source>
        <dbReference type="SAM" id="MobiDB-lite"/>
    </source>
</evidence>
<dbReference type="AlphaFoldDB" id="A0A139AW65"/>
<dbReference type="InterPro" id="IPR023398">
    <property type="entry name" value="TIF_eIF4e-like"/>
</dbReference>
<sequence length="207" mass="23287">MAASVDKSSTNPTSHTTPSSPSSTSSGPHPLRHAWTFWYLYRTPGAKPGPDSYNPTKLASFDTVEGFAAIFAHLKRPGDERGVSDVHLFREGVSPMWEDDFNKQGGKWIVRLRKGLVQRYWENLLFALVGNQIDFAQQISGVVVSVRQYEDILSLWTTNSEAARVNLRIKDGLRKVLDLPPETAIEYKAHQDAIADKHSYRNADVFR</sequence>
<reference evidence="3 4" key="1">
    <citation type="journal article" date="2015" name="Genome Biol. Evol.">
        <title>Phylogenomic analyses indicate that early fungi evolved digesting cell walls of algal ancestors of land plants.</title>
        <authorList>
            <person name="Chang Y."/>
            <person name="Wang S."/>
            <person name="Sekimoto S."/>
            <person name="Aerts A.L."/>
            <person name="Choi C."/>
            <person name="Clum A."/>
            <person name="LaButti K.M."/>
            <person name="Lindquist E.A."/>
            <person name="Yee Ngan C."/>
            <person name="Ohm R.A."/>
            <person name="Salamov A.A."/>
            <person name="Grigoriev I.V."/>
            <person name="Spatafora J.W."/>
            <person name="Berbee M.L."/>
        </authorList>
    </citation>
    <scope>NUCLEOTIDE SEQUENCE [LARGE SCALE GENOMIC DNA]</scope>
    <source>
        <strain evidence="3 4">JEL478</strain>
    </source>
</reference>
<gene>
    <name evidence="3" type="ORF">M427DRAFT_51920</name>
</gene>
<keyword evidence="1" id="KW-0648">Protein biosynthesis</keyword>
<dbReference type="STRING" id="1344416.A0A139AW65"/>
<dbReference type="PANTHER" id="PTHR11960:SF18">
    <property type="entry name" value="EUKARYOTIC TRANSLATION INITIATION FACTOR 4E HOMOLOGOUS PROTEIN, ISOFORM B"/>
    <property type="match status" value="1"/>
</dbReference>
<accession>A0A139AW65</accession>
<feature type="region of interest" description="Disordered" evidence="2">
    <location>
        <begin position="1"/>
        <end position="28"/>
    </location>
</feature>
<dbReference type="PANTHER" id="PTHR11960">
    <property type="entry name" value="EUKARYOTIC TRANSLATION INITIATION FACTOR 4E RELATED"/>
    <property type="match status" value="1"/>
</dbReference>
<dbReference type="GO" id="GO:0003743">
    <property type="term" value="F:translation initiation factor activity"/>
    <property type="evidence" value="ECO:0007669"/>
    <property type="project" value="UniProtKB-KW"/>
</dbReference>
<dbReference type="EMBL" id="KQ965734">
    <property type="protein sequence ID" value="KXS20968.1"/>
    <property type="molecule type" value="Genomic_DNA"/>
</dbReference>
<feature type="compositionally biased region" description="Low complexity" evidence="2">
    <location>
        <begin position="8"/>
        <end position="28"/>
    </location>
</feature>
<comment type="similarity">
    <text evidence="1">Belongs to the eukaryotic initiation factor 4E family.</text>
</comment>
<keyword evidence="4" id="KW-1185">Reference proteome</keyword>
<protein>
    <submittedName>
        <fullName evidence="3">Eukaryotic translation initiation factor 4E</fullName>
    </submittedName>
</protein>
<keyword evidence="1" id="KW-0694">RNA-binding</keyword>
<evidence type="ECO:0000313" key="4">
    <source>
        <dbReference type="Proteomes" id="UP000070544"/>
    </source>
</evidence>
<dbReference type="Pfam" id="PF01652">
    <property type="entry name" value="IF4E"/>
    <property type="match status" value="1"/>
</dbReference>
<keyword evidence="1 3" id="KW-0396">Initiation factor</keyword>
<dbReference type="OMA" id="VWNKTAN"/>
<dbReference type="GO" id="GO:0016281">
    <property type="term" value="C:eukaryotic translation initiation factor 4F complex"/>
    <property type="evidence" value="ECO:0007669"/>
    <property type="project" value="TreeGrafter"/>
</dbReference>
<proteinExistence type="inferred from homology"/>
<dbReference type="InterPro" id="IPR001040">
    <property type="entry name" value="TIF_eIF_4E"/>
</dbReference>
<name>A0A139AW65_GONPJ</name>
<dbReference type="GO" id="GO:0000340">
    <property type="term" value="F:RNA 7-methylguanosine cap binding"/>
    <property type="evidence" value="ECO:0007669"/>
    <property type="project" value="TreeGrafter"/>
</dbReference>
<dbReference type="Gene3D" id="3.30.760.10">
    <property type="entry name" value="RNA Cap, Translation Initiation Factor Eif4e"/>
    <property type="match status" value="1"/>
</dbReference>
<evidence type="ECO:0000256" key="1">
    <source>
        <dbReference type="RuleBase" id="RU004374"/>
    </source>
</evidence>
<evidence type="ECO:0000313" key="3">
    <source>
        <dbReference type="EMBL" id="KXS20968.1"/>
    </source>
</evidence>